<feature type="non-terminal residue" evidence="1">
    <location>
        <position position="85"/>
    </location>
</feature>
<gene>
    <name evidence="1" type="ORF">COS52_04995</name>
</gene>
<dbReference type="EMBL" id="PEVA01000210">
    <property type="protein sequence ID" value="PIV08000.1"/>
    <property type="molecule type" value="Genomic_DNA"/>
</dbReference>
<dbReference type="Proteomes" id="UP000230119">
    <property type="component" value="Unassembled WGS sequence"/>
</dbReference>
<organism evidence="1 2">
    <name type="scientific">Candidatus Roizmanbacteria bacterium CG03_land_8_20_14_0_80_39_12</name>
    <dbReference type="NCBI Taxonomy" id="1974847"/>
    <lineage>
        <taxon>Bacteria</taxon>
        <taxon>Candidatus Roizmaniibacteriota</taxon>
    </lineage>
</organism>
<evidence type="ECO:0000313" key="2">
    <source>
        <dbReference type="Proteomes" id="UP000230119"/>
    </source>
</evidence>
<sequence length="85" mass="9946">TIIHYETPHEHIIKSYEDLKKVELAKVLYLSNLWRVPLEERKQILSHATSHDIVTLMNLGIADCRRPIEQINSLLHHTNILILNT</sequence>
<dbReference type="AlphaFoldDB" id="A0A2M7BR94"/>
<reference evidence="2" key="1">
    <citation type="submission" date="2017-09" db="EMBL/GenBank/DDBJ databases">
        <title>Depth-based differentiation of microbial function through sediment-hosted aquifers and enrichment of novel symbionts in the deep terrestrial subsurface.</title>
        <authorList>
            <person name="Probst A.J."/>
            <person name="Ladd B."/>
            <person name="Jarett J.K."/>
            <person name="Geller-Mcgrath D.E."/>
            <person name="Sieber C.M.K."/>
            <person name="Emerson J.B."/>
            <person name="Anantharaman K."/>
            <person name="Thomas B.C."/>
            <person name="Malmstrom R."/>
            <person name="Stieglmeier M."/>
            <person name="Klingl A."/>
            <person name="Woyke T."/>
            <person name="Ryan C.M."/>
            <person name="Banfield J.F."/>
        </authorList>
    </citation>
    <scope>NUCLEOTIDE SEQUENCE [LARGE SCALE GENOMIC DNA]</scope>
</reference>
<proteinExistence type="predicted"/>
<accession>A0A2M7BR94</accession>
<name>A0A2M7BR94_9BACT</name>
<comment type="caution">
    <text evidence="1">The sequence shown here is derived from an EMBL/GenBank/DDBJ whole genome shotgun (WGS) entry which is preliminary data.</text>
</comment>
<protein>
    <submittedName>
        <fullName evidence="1">Uncharacterized protein</fullName>
    </submittedName>
</protein>
<feature type="non-terminal residue" evidence="1">
    <location>
        <position position="1"/>
    </location>
</feature>
<evidence type="ECO:0000313" key="1">
    <source>
        <dbReference type="EMBL" id="PIV08000.1"/>
    </source>
</evidence>